<protein>
    <submittedName>
        <fullName evidence="1">Uncharacterized protein</fullName>
    </submittedName>
</protein>
<gene>
    <name evidence="1" type="ORF">KSF_057680</name>
</gene>
<comment type="caution">
    <text evidence="1">The sequence shown here is derived from an EMBL/GenBank/DDBJ whole genome shotgun (WGS) entry which is preliminary data.</text>
</comment>
<dbReference type="Proteomes" id="UP000597444">
    <property type="component" value="Unassembled WGS sequence"/>
</dbReference>
<accession>A0A8J3INR2</accession>
<dbReference type="EMBL" id="BNJK01000001">
    <property type="protein sequence ID" value="GHO95720.1"/>
    <property type="molecule type" value="Genomic_DNA"/>
</dbReference>
<sequence length="310" mass="35495">MIVRIHGFDWQVYTQQVMPALNNWLIDRDENPLYQMYQLTRCAREEQCVPVPLQSLCTWPRARAYVKQLIDSPHARREYAHLCSPEQFTATSDRYIYRHPPQLLRPSEALSTIWGALIETYCLPWFSLFKKAQEHPMYQLGHELTRLLNQTEAHMLAEEAQEQEAIYAASEMEQDVEDVSVGPIGVMIGRLPATLQIRGWLATIAVRAMVLFELLACERRCMPFGYQPGAPFASYSGYLTPEEVLQLSLCLRDVHPPHQALAVIDYQRFHQRPGTTFRTLDEVLPLHADTFLSTVHLAAQQGIGLICSIG</sequence>
<dbReference type="AlphaFoldDB" id="A0A8J3INR2"/>
<keyword evidence="2" id="KW-1185">Reference proteome</keyword>
<proteinExistence type="predicted"/>
<evidence type="ECO:0000313" key="2">
    <source>
        <dbReference type="Proteomes" id="UP000597444"/>
    </source>
</evidence>
<reference evidence="1" key="1">
    <citation type="submission" date="2020-10" db="EMBL/GenBank/DDBJ databases">
        <title>Taxonomic study of unclassified bacteria belonging to the class Ktedonobacteria.</title>
        <authorList>
            <person name="Yabe S."/>
            <person name="Wang C.M."/>
            <person name="Zheng Y."/>
            <person name="Sakai Y."/>
            <person name="Cavaletti L."/>
            <person name="Monciardini P."/>
            <person name="Donadio S."/>
        </authorList>
    </citation>
    <scope>NUCLEOTIDE SEQUENCE</scope>
    <source>
        <strain evidence="1">ID150040</strain>
    </source>
</reference>
<name>A0A8J3INR2_9CHLR</name>
<evidence type="ECO:0000313" key="1">
    <source>
        <dbReference type="EMBL" id="GHO95720.1"/>
    </source>
</evidence>
<organism evidence="1 2">
    <name type="scientific">Reticulibacter mediterranei</name>
    <dbReference type="NCBI Taxonomy" id="2778369"/>
    <lineage>
        <taxon>Bacteria</taxon>
        <taxon>Bacillati</taxon>
        <taxon>Chloroflexota</taxon>
        <taxon>Ktedonobacteria</taxon>
        <taxon>Ktedonobacterales</taxon>
        <taxon>Reticulibacteraceae</taxon>
        <taxon>Reticulibacter</taxon>
    </lineage>
</organism>